<keyword evidence="3" id="KW-1185">Reference proteome</keyword>
<name>A0A918ANT0_9PSEU</name>
<proteinExistence type="predicted"/>
<feature type="region of interest" description="Disordered" evidence="1">
    <location>
        <begin position="277"/>
        <end position="297"/>
    </location>
</feature>
<evidence type="ECO:0008006" key="4">
    <source>
        <dbReference type="Google" id="ProtNLM"/>
    </source>
</evidence>
<evidence type="ECO:0000313" key="3">
    <source>
        <dbReference type="Proteomes" id="UP000639606"/>
    </source>
</evidence>
<protein>
    <recommendedName>
        <fullName evidence="4">Pyruvate phosphate dikinase AMP/ATP-binding domain-containing protein</fullName>
    </recommendedName>
</protein>
<sequence length="297" mass="31123">MRPAHRARGLGARWRPPEQGVLRLGLDDPRCLDQKLVGNQVAVLAAAAGRTPVPETVVLSVPVGTSGGPPWGPGAVPATRWGALTGCPVSIRSWLVRPDRPDQVVEPVWNNIDPAGLTEAVAEITAAARRRGAGDAARQRLVLAVQHFRPAAATALVLVEARHRVDVRLCWGLAEPLGTPLHFDRFSFAGEPLHLEGCAIADKYTATVAASGGTHSVRVPPGLVAAPVLALVEVTELAARSRRLARVGAAPVELEFALVGTQRLLLAVRAPATRGLLEDGSNATGRPSHGPLPPSTA</sequence>
<reference evidence="2" key="1">
    <citation type="journal article" date="2014" name="Int. J. Syst. Evol. Microbiol.">
        <title>Complete genome sequence of Corynebacterium casei LMG S-19264T (=DSM 44701T), isolated from a smear-ripened cheese.</title>
        <authorList>
            <consortium name="US DOE Joint Genome Institute (JGI-PGF)"/>
            <person name="Walter F."/>
            <person name="Albersmeier A."/>
            <person name="Kalinowski J."/>
            <person name="Ruckert C."/>
        </authorList>
    </citation>
    <scope>NUCLEOTIDE SEQUENCE</scope>
    <source>
        <strain evidence="2">JCM 3313</strain>
    </source>
</reference>
<evidence type="ECO:0000313" key="2">
    <source>
        <dbReference type="EMBL" id="GGP66370.1"/>
    </source>
</evidence>
<dbReference type="Proteomes" id="UP000639606">
    <property type="component" value="Unassembled WGS sequence"/>
</dbReference>
<dbReference type="EMBL" id="BMRG01000009">
    <property type="protein sequence ID" value="GGP66370.1"/>
    <property type="molecule type" value="Genomic_DNA"/>
</dbReference>
<dbReference type="RefSeq" id="WP_189225169.1">
    <property type="nucleotide sequence ID" value="NZ_BMRG01000009.1"/>
</dbReference>
<dbReference type="AlphaFoldDB" id="A0A918ANT0"/>
<evidence type="ECO:0000256" key="1">
    <source>
        <dbReference type="SAM" id="MobiDB-lite"/>
    </source>
</evidence>
<organism evidence="2 3">
    <name type="scientific">Saccharothrix coeruleofusca</name>
    <dbReference type="NCBI Taxonomy" id="33919"/>
    <lineage>
        <taxon>Bacteria</taxon>
        <taxon>Bacillati</taxon>
        <taxon>Actinomycetota</taxon>
        <taxon>Actinomycetes</taxon>
        <taxon>Pseudonocardiales</taxon>
        <taxon>Pseudonocardiaceae</taxon>
        <taxon>Saccharothrix</taxon>
    </lineage>
</organism>
<accession>A0A918ANT0</accession>
<comment type="caution">
    <text evidence="2">The sequence shown here is derived from an EMBL/GenBank/DDBJ whole genome shotgun (WGS) entry which is preliminary data.</text>
</comment>
<reference evidence="2" key="2">
    <citation type="submission" date="2020-09" db="EMBL/GenBank/DDBJ databases">
        <authorList>
            <person name="Sun Q."/>
            <person name="Ohkuma M."/>
        </authorList>
    </citation>
    <scope>NUCLEOTIDE SEQUENCE</scope>
    <source>
        <strain evidence="2">JCM 3313</strain>
    </source>
</reference>
<gene>
    <name evidence="2" type="ORF">GCM10010185_43800</name>
</gene>